<dbReference type="InterPro" id="IPR047142">
    <property type="entry name" value="OryJ/VirC-like"/>
</dbReference>
<dbReference type="SUPFAM" id="SSF51182">
    <property type="entry name" value="RmlC-like cupins"/>
    <property type="match status" value="1"/>
</dbReference>
<evidence type="ECO:0000313" key="1">
    <source>
        <dbReference type="EMBL" id="UVC19204.1"/>
    </source>
</evidence>
<dbReference type="CDD" id="cd02231">
    <property type="entry name" value="cupin_BLL6423-like"/>
    <property type="match status" value="1"/>
</dbReference>
<dbReference type="Gene3D" id="2.60.120.10">
    <property type="entry name" value="Jelly Rolls"/>
    <property type="match status" value="1"/>
</dbReference>
<dbReference type="Proteomes" id="UP001058098">
    <property type="component" value="Chromosome"/>
</dbReference>
<dbReference type="InterPro" id="IPR014710">
    <property type="entry name" value="RmlC-like_jellyroll"/>
</dbReference>
<evidence type="ECO:0000313" key="2">
    <source>
        <dbReference type="Proteomes" id="UP001058098"/>
    </source>
</evidence>
<reference evidence="1" key="1">
    <citation type="submission" date="2020-09" db="EMBL/GenBank/DDBJ databases">
        <title>Rhizobia associated with sainfoin plants.</title>
        <authorList>
            <person name="Asharfi S."/>
            <person name="Kuzmanovic N."/>
            <person name="Bunk B."/>
            <person name="Sproeer C."/>
            <person name="Becker M."/>
            <person name="Thuenen T."/>
        </authorList>
    </citation>
    <scope>NUCLEOTIDE SEQUENCE</scope>
    <source>
        <strain evidence="1">OM4</strain>
    </source>
</reference>
<name>A0ABY5R7N6_9HYPH</name>
<organism evidence="1 2">
    <name type="scientific">Mesorhizobium onobrychidis</name>
    <dbReference type="NCBI Taxonomy" id="2775404"/>
    <lineage>
        <taxon>Bacteria</taxon>
        <taxon>Pseudomonadati</taxon>
        <taxon>Pseudomonadota</taxon>
        <taxon>Alphaproteobacteria</taxon>
        <taxon>Hyphomicrobiales</taxon>
        <taxon>Phyllobacteriaceae</taxon>
        <taxon>Mesorhizobium</taxon>
    </lineage>
</organism>
<keyword evidence="2" id="KW-1185">Reference proteome</keyword>
<dbReference type="PANTHER" id="PTHR36156">
    <property type="entry name" value="SLR2101 PROTEIN"/>
    <property type="match status" value="1"/>
</dbReference>
<accession>A0ABY5R7N6</accession>
<dbReference type="PANTHER" id="PTHR36156:SF2">
    <property type="entry name" value="CUPIN TYPE-2 DOMAIN-CONTAINING PROTEIN"/>
    <property type="match status" value="1"/>
</dbReference>
<proteinExistence type="predicted"/>
<dbReference type="EMBL" id="CP062229">
    <property type="protein sequence ID" value="UVC19204.1"/>
    <property type="molecule type" value="Genomic_DNA"/>
</dbReference>
<gene>
    <name evidence="1" type="ORF">IHQ72_31385</name>
</gene>
<sequence length="188" mass="20478">MQQARTDSKTVPRRVVTGIQNGKSVFVSDGPVPNVHHYEGIPQFMTSVCWTTAATPELPAQEVEAAPPLLFIPPAPGETRLMIVRFPPDSVFAGPGFDPALADQEQATHIPGLAELFEQDNPGMHTTDTVDYDIVLDGEIWLELDDGAVAHLRQGDVAVQCGTRHAWRNRGTRVATMAFVLIGAERRA</sequence>
<dbReference type="InterPro" id="IPR011051">
    <property type="entry name" value="RmlC_Cupin_sf"/>
</dbReference>
<protein>
    <submittedName>
        <fullName evidence="1">Cupin domain-containing protein</fullName>
    </submittedName>
</protein>